<evidence type="ECO:0000256" key="4">
    <source>
        <dbReference type="SAM" id="MobiDB-lite"/>
    </source>
</evidence>
<sequence length="958" mass="105207">MSDSAAHISKPTRHSTLSPPPRNRLTDDILAHLGPRTAVDALSTATGALRICLTGASLTDRDFTMRTAVISKTIWEWVDELQNWPWPSEPGPAGFEMPSAKRKRLSIQITISDENDNDYMGSLPAKDVVRYEKRLAQIQHDLNNLDIEEVKAHVLNNHILPLSRPGTPLSEFTRSGVLSSSSYNRMEDLTAVITAIVVKALPNLAKLSRLLNTWTLRLSVVRCVPSLLLAIEDAEVAVGSGWNAISLPSTKTPRQQDEQSPRGPSLIRKDFDVMKLVLEKKVAQPGRSLDFMLDSLEGLPDTLPDEWLDRMEAVETSYAEWVAACERKIRETEWAKSITSRSAPRSPSPVKQALGAEDSPESSARNESLIVEGSFSDSDSSFGSDVEIGPIPLRLPQPQVSSIRIGDPRKVSGVSEASEAETVVPDQPKDDSFFENEPASPSLIITEDVDEPKQQLTGTFNGTGDVASPSIGDQPPTPTTQTHPDYFSQPPQTPDHSFATDSEALRDTPSLIIGNESPDLPPLRMAARRHSDLSQNSIINRRESSHFDGLSSDLPEVSASPDLPRTRIREAEYLQASPPSSPPLPDTDSREPSMPPFDSPLIAPKTDDDFLMANVMDDSFTDDFDDSISLSEFTSSFHDRRGSAGDQQLQQQISQIISTIPAKIKLSNELPAINLNPPDLQLPRLRKRPSIDPYKRSTSSLSSRAGTPSFTLSPAKNSKARSRGQQEIKVYHLSRSTGEAPIKLFIRCVGERGERVMVRVGGGWADLGEYLKEYANHHKRRSASGKNTKVEIQEQPHVQPSGRRSNMGSSPSARPSSALELSPMTPLVVRKTRRSVGALSSESPRLFPKTPVVTAPAPAPEEGPSSEESNRSRSSSRLSWAEDDSSFLGLAGPTGKKVEMSEENKAWVESVKEKVRLASGEHRISSSGENRFGELGKVGGTKRLFRKNEERRESRGNR</sequence>
<dbReference type="SUPFAM" id="SSF143575">
    <property type="entry name" value="GAS2 domain-like"/>
    <property type="match status" value="1"/>
</dbReference>
<feature type="compositionally biased region" description="Low complexity" evidence="4">
    <location>
        <begin position="860"/>
        <end position="879"/>
    </location>
</feature>
<evidence type="ECO:0000256" key="1">
    <source>
        <dbReference type="ARBA" id="ARBA00004245"/>
    </source>
</evidence>
<feature type="compositionally biased region" description="Polar residues" evidence="4">
    <location>
        <begin position="696"/>
        <end position="716"/>
    </location>
</feature>
<feature type="region of interest" description="Disordered" evidence="4">
    <location>
        <begin position="1"/>
        <end position="24"/>
    </location>
</feature>
<dbReference type="OrthoDB" id="5409589at2759"/>
<reference evidence="6" key="1">
    <citation type="journal article" date="2021" name="Nat. Commun.">
        <title>Genetic determinants of endophytism in the Arabidopsis root mycobiome.</title>
        <authorList>
            <person name="Mesny F."/>
            <person name="Miyauchi S."/>
            <person name="Thiergart T."/>
            <person name="Pickel B."/>
            <person name="Atanasova L."/>
            <person name="Karlsson M."/>
            <person name="Huettel B."/>
            <person name="Barry K.W."/>
            <person name="Haridas S."/>
            <person name="Chen C."/>
            <person name="Bauer D."/>
            <person name="Andreopoulos W."/>
            <person name="Pangilinan J."/>
            <person name="LaButti K."/>
            <person name="Riley R."/>
            <person name="Lipzen A."/>
            <person name="Clum A."/>
            <person name="Drula E."/>
            <person name="Henrissat B."/>
            <person name="Kohler A."/>
            <person name="Grigoriev I.V."/>
            <person name="Martin F.M."/>
            <person name="Hacquard S."/>
        </authorList>
    </citation>
    <scope>NUCLEOTIDE SEQUENCE</scope>
    <source>
        <strain evidence="6">MPI-CAGE-AT-0147</strain>
    </source>
</reference>
<accession>A0A9P9FMX3</accession>
<dbReference type="GO" id="GO:0008017">
    <property type="term" value="F:microtubule binding"/>
    <property type="evidence" value="ECO:0007669"/>
    <property type="project" value="InterPro"/>
</dbReference>
<dbReference type="InterPro" id="IPR036534">
    <property type="entry name" value="GAR_dom_sf"/>
</dbReference>
<dbReference type="AlphaFoldDB" id="A0A9P9FMX3"/>
<evidence type="ECO:0000313" key="7">
    <source>
        <dbReference type="Proteomes" id="UP000738349"/>
    </source>
</evidence>
<dbReference type="Proteomes" id="UP000738349">
    <property type="component" value="Unassembled WGS sequence"/>
</dbReference>
<evidence type="ECO:0000313" key="6">
    <source>
        <dbReference type="EMBL" id="KAH7166097.1"/>
    </source>
</evidence>
<name>A0A9P9FMX3_9HYPO</name>
<organism evidence="6 7">
    <name type="scientific">Dactylonectria macrodidyma</name>
    <dbReference type="NCBI Taxonomy" id="307937"/>
    <lineage>
        <taxon>Eukaryota</taxon>
        <taxon>Fungi</taxon>
        <taxon>Dikarya</taxon>
        <taxon>Ascomycota</taxon>
        <taxon>Pezizomycotina</taxon>
        <taxon>Sordariomycetes</taxon>
        <taxon>Hypocreomycetidae</taxon>
        <taxon>Hypocreales</taxon>
        <taxon>Nectriaceae</taxon>
        <taxon>Dactylonectria</taxon>
    </lineage>
</organism>
<gene>
    <name evidence="6" type="ORF">EDB81DRAFT_273869</name>
</gene>
<feature type="region of interest" description="Disordered" evidence="4">
    <location>
        <begin position="572"/>
        <end position="605"/>
    </location>
</feature>
<dbReference type="InterPro" id="IPR003108">
    <property type="entry name" value="GAR_dom"/>
</dbReference>
<feature type="compositionally biased region" description="Polar residues" evidence="4">
    <location>
        <begin position="796"/>
        <end position="815"/>
    </location>
</feature>
<dbReference type="Gene3D" id="3.30.920.20">
    <property type="entry name" value="Gas2-like domain"/>
    <property type="match status" value="1"/>
</dbReference>
<comment type="caution">
    <text evidence="6">The sequence shown here is derived from an EMBL/GenBank/DDBJ whole genome shotgun (WGS) entry which is preliminary data.</text>
</comment>
<feature type="compositionally biased region" description="Low complexity" evidence="4">
    <location>
        <begin position="373"/>
        <end position="385"/>
    </location>
</feature>
<dbReference type="EMBL" id="JAGMUV010000003">
    <property type="protein sequence ID" value="KAH7166097.1"/>
    <property type="molecule type" value="Genomic_DNA"/>
</dbReference>
<keyword evidence="7" id="KW-1185">Reference proteome</keyword>
<keyword evidence="3" id="KW-0206">Cytoskeleton</keyword>
<comment type="subcellular location">
    <subcellularLocation>
        <location evidence="1">Cytoplasm</location>
        <location evidence="1">Cytoskeleton</location>
    </subcellularLocation>
</comment>
<feature type="region of interest" description="Disordered" evidence="4">
    <location>
        <begin position="673"/>
        <end position="726"/>
    </location>
</feature>
<evidence type="ECO:0000256" key="2">
    <source>
        <dbReference type="ARBA" id="ARBA00022490"/>
    </source>
</evidence>
<protein>
    <recommendedName>
        <fullName evidence="5">GAR domain-containing protein</fullName>
    </recommendedName>
</protein>
<dbReference type="PROSITE" id="PS51460">
    <property type="entry name" value="GAR"/>
    <property type="match status" value="1"/>
</dbReference>
<proteinExistence type="predicted"/>
<dbReference type="Pfam" id="PF02187">
    <property type="entry name" value="GAS2"/>
    <property type="match status" value="1"/>
</dbReference>
<feature type="region of interest" description="Disordered" evidence="4">
    <location>
        <begin position="335"/>
        <end position="540"/>
    </location>
</feature>
<feature type="region of interest" description="Disordered" evidence="4">
    <location>
        <begin position="778"/>
        <end position="904"/>
    </location>
</feature>
<dbReference type="GO" id="GO:0005856">
    <property type="term" value="C:cytoskeleton"/>
    <property type="evidence" value="ECO:0007669"/>
    <property type="project" value="UniProtKB-SubCell"/>
</dbReference>
<evidence type="ECO:0000256" key="3">
    <source>
        <dbReference type="ARBA" id="ARBA00023212"/>
    </source>
</evidence>
<feature type="domain" description="GAR" evidence="5">
    <location>
        <begin position="701"/>
        <end position="778"/>
    </location>
</feature>
<keyword evidence="2" id="KW-0963">Cytoplasm</keyword>
<evidence type="ECO:0000259" key="5">
    <source>
        <dbReference type="PROSITE" id="PS51460"/>
    </source>
</evidence>